<comment type="caution">
    <text evidence="2">The sequence shown here is derived from an EMBL/GenBank/DDBJ whole genome shotgun (WGS) entry which is preliminary data.</text>
</comment>
<evidence type="ECO:0000313" key="3">
    <source>
        <dbReference type="Proteomes" id="UP001275315"/>
    </source>
</evidence>
<dbReference type="Pfam" id="PF04070">
    <property type="entry name" value="DUF378"/>
    <property type="match status" value="1"/>
</dbReference>
<gene>
    <name evidence="2" type="ORF">RWD45_19780</name>
</gene>
<keyword evidence="1" id="KW-1133">Transmembrane helix</keyword>
<feature type="transmembrane region" description="Helical" evidence="1">
    <location>
        <begin position="7"/>
        <end position="34"/>
    </location>
</feature>
<sequence>MHTLRRIALALVIIGALNWGLIGLFQFDLVAAIFGGQNAGFSRIVYTLVGVSGLVSLGLLFDPITDNSRTNIRRSPNYGTEFGEEFGEEYDFDRDDI</sequence>
<dbReference type="RefSeq" id="WP_320381254.1">
    <property type="nucleotide sequence ID" value="NZ_JAWDIQ010000003.1"/>
</dbReference>
<proteinExistence type="predicted"/>
<feature type="transmembrane region" description="Helical" evidence="1">
    <location>
        <begin position="40"/>
        <end position="61"/>
    </location>
</feature>
<dbReference type="InterPro" id="IPR007211">
    <property type="entry name" value="DUF378"/>
</dbReference>
<accession>A0ABU5CY77</accession>
<dbReference type="PANTHER" id="PTHR37304:SF1">
    <property type="entry name" value="MEMBRANE PROTEIN"/>
    <property type="match status" value="1"/>
</dbReference>
<evidence type="ECO:0000256" key="1">
    <source>
        <dbReference type="SAM" id="Phobius"/>
    </source>
</evidence>
<dbReference type="Proteomes" id="UP001275315">
    <property type="component" value="Unassembled WGS sequence"/>
</dbReference>
<organism evidence="2 3">
    <name type="scientific">Paracerasibacillus soli</name>
    <dbReference type="NCBI Taxonomy" id="480284"/>
    <lineage>
        <taxon>Bacteria</taxon>
        <taxon>Bacillati</taxon>
        <taxon>Bacillota</taxon>
        <taxon>Bacilli</taxon>
        <taxon>Bacillales</taxon>
        <taxon>Bacillaceae</taxon>
        <taxon>Paracerasibacillus</taxon>
    </lineage>
</organism>
<dbReference type="EMBL" id="JAWDIQ010000003">
    <property type="protein sequence ID" value="MDY0410378.1"/>
    <property type="molecule type" value="Genomic_DNA"/>
</dbReference>
<name>A0ABU5CY77_9BACI</name>
<keyword evidence="1" id="KW-0812">Transmembrane</keyword>
<keyword evidence="3" id="KW-1185">Reference proteome</keyword>
<evidence type="ECO:0000313" key="2">
    <source>
        <dbReference type="EMBL" id="MDY0410378.1"/>
    </source>
</evidence>
<reference evidence="2 3" key="1">
    <citation type="submission" date="2023-10" db="EMBL/GenBank/DDBJ databases">
        <title>Virgibacillus soli CC-YMP-6 genome.</title>
        <authorList>
            <person name="Miliotis G."/>
            <person name="Sengupta P."/>
            <person name="Hameed A."/>
            <person name="Chuvochina M."/>
            <person name="Mcdonagh F."/>
            <person name="Simpson A.C."/>
            <person name="Singh N.K."/>
            <person name="Rekha P.D."/>
            <person name="Raman K."/>
            <person name="Hugenholtz P."/>
            <person name="Venkateswaran K."/>
        </authorList>
    </citation>
    <scope>NUCLEOTIDE SEQUENCE [LARGE SCALE GENOMIC DNA]</scope>
    <source>
        <strain evidence="2 3">CC-YMP-6</strain>
    </source>
</reference>
<keyword evidence="1" id="KW-0472">Membrane</keyword>
<protein>
    <submittedName>
        <fullName evidence="2">DUF378 domain-containing protein</fullName>
    </submittedName>
</protein>
<dbReference type="PANTHER" id="PTHR37304">
    <property type="entry name" value="MEMBRANE PROTEIN-RELATED"/>
    <property type="match status" value="1"/>
</dbReference>